<feature type="domain" description="N-acetyltransferase" evidence="4">
    <location>
        <begin position="7"/>
        <end position="159"/>
    </location>
</feature>
<organism evidence="5 6">
    <name type="scientific">Nitratireductor aestuarii</name>
    <dbReference type="NCBI Taxonomy" id="1735103"/>
    <lineage>
        <taxon>Bacteria</taxon>
        <taxon>Pseudomonadati</taxon>
        <taxon>Pseudomonadota</taxon>
        <taxon>Alphaproteobacteria</taxon>
        <taxon>Hyphomicrobiales</taxon>
        <taxon>Phyllobacteriaceae</taxon>
        <taxon>Nitratireductor</taxon>
    </lineage>
</organism>
<evidence type="ECO:0000256" key="3">
    <source>
        <dbReference type="ARBA" id="ARBA00023315"/>
    </source>
</evidence>
<dbReference type="RefSeq" id="WP_188720014.1">
    <property type="nucleotide sequence ID" value="NZ_BMIF01000002.1"/>
</dbReference>
<comment type="similarity">
    <text evidence="1">Belongs to the acetyltransferase family.</text>
</comment>
<dbReference type="GO" id="GO:0008080">
    <property type="term" value="F:N-acetyltransferase activity"/>
    <property type="evidence" value="ECO:0007669"/>
    <property type="project" value="TreeGrafter"/>
</dbReference>
<name>A0A916W1I6_9HYPH</name>
<dbReference type="PROSITE" id="PS51186">
    <property type="entry name" value="GNAT"/>
    <property type="match status" value="1"/>
</dbReference>
<keyword evidence="2" id="KW-0808">Transferase</keyword>
<accession>A0A916W1I6</accession>
<dbReference type="PANTHER" id="PTHR10545:SF29">
    <property type="entry name" value="GH14572P-RELATED"/>
    <property type="match status" value="1"/>
</dbReference>
<reference evidence="5" key="2">
    <citation type="submission" date="2020-09" db="EMBL/GenBank/DDBJ databases">
        <authorList>
            <person name="Sun Q."/>
            <person name="Zhou Y."/>
        </authorList>
    </citation>
    <scope>NUCLEOTIDE SEQUENCE</scope>
    <source>
        <strain evidence="5">CGMCC 1.15320</strain>
    </source>
</reference>
<dbReference type="Proteomes" id="UP000636264">
    <property type="component" value="Unassembled WGS sequence"/>
</dbReference>
<gene>
    <name evidence="5" type="ORF">GCM10011385_11840</name>
</gene>
<dbReference type="CDD" id="cd04301">
    <property type="entry name" value="NAT_SF"/>
    <property type="match status" value="1"/>
</dbReference>
<evidence type="ECO:0000313" key="6">
    <source>
        <dbReference type="Proteomes" id="UP000636264"/>
    </source>
</evidence>
<evidence type="ECO:0000256" key="2">
    <source>
        <dbReference type="ARBA" id="ARBA00022679"/>
    </source>
</evidence>
<dbReference type="PANTHER" id="PTHR10545">
    <property type="entry name" value="DIAMINE N-ACETYLTRANSFERASE"/>
    <property type="match status" value="1"/>
</dbReference>
<sequence length="164" mass="18255">MTANSPVTVREATIEDASEILALIKELAAFEDLSNAVAMDEERLREDGFGSAPRFHVLLAEDVEGVVGYLSYMIRYSIWGGGEFINLDDIYVRESARGRGAGLALMRRLAEIAAARKMTVRWELLVDNLPARKFYTMLGATISEKLIARWSVETVQALVRDGQD</sequence>
<evidence type="ECO:0000313" key="5">
    <source>
        <dbReference type="EMBL" id="GGA59693.1"/>
    </source>
</evidence>
<dbReference type="Gene3D" id="3.40.630.30">
    <property type="match status" value="1"/>
</dbReference>
<dbReference type="AlphaFoldDB" id="A0A916W1I6"/>
<keyword evidence="3" id="KW-0012">Acyltransferase</keyword>
<reference evidence="5" key="1">
    <citation type="journal article" date="2014" name="Int. J. Syst. Evol. Microbiol.">
        <title>Complete genome sequence of Corynebacterium casei LMG S-19264T (=DSM 44701T), isolated from a smear-ripened cheese.</title>
        <authorList>
            <consortium name="US DOE Joint Genome Institute (JGI-PGF)"/>
            <person name="Walter F."/>
            <person name="Albersmeier A."/>
            <person name="Kalinowski J."/>
            <person name="Ruckert C."/>
        </authorList>
    </citation>
    <scope>NUCLEOTIDE SEQUENCE</scope>
    <source>
        <strain evidence="5">CGMCC 1.15320</strain>
    </source>
</reference>
<keyword evidence="6" id="KW-1185">Reference proteome</keyword>
<dbReference type="FunFam" id="3.40.630.30:FF:000064">
    <property type="entry name" value="GNAT family acetyltransferase"/>
    <property type="match status" value="1"/>
</dbReference>
<protein>
    <submittedName>
        <fullName evidence="5">N-acetyltransferase</fullName>
    </submittedName>
</protein>
<dbReference type="EMBL" id="BMIF01000002">
    <property type="protein sequence ID" value="GGA59693.1"/>
    <property type="molecule type" value="Genomic_DNA"/>
</dbReference>
<dbReference type="Pfam" id="PF00583">
    <property type="entry name" value="Acetyltransf_1"/>
    <property type="match status" value="1"/>
</dbReference>
<dbReference type="InterPro" id="IPR051016">
    <property type="entry name" value="Diverse_Substrate_AcTransf"/>
</dbReference>
<dbReference type="InterPro" id="IPR016181">
    <property type="entry name" value="Acyl_CoA_acyltransferase"/>
</dbReference>
<dbReference type="InterPro" id="IPR000182">
    <property type="entry name" value="GNAT_dom"/>
</dbReference>
<proteinExistence type="inferred from homology"/>
<evidence type="ECO:0000256" key="1">
    <source>
        <dbReference type="ARBA" id="ARBA00008694"/>
    </source>
</evidence>
<dbReference type="SUPFAM" id="SSF55729">
    <property type="entry name" value="Acyl-CoA N-acyltransferases (Nat)"/>
    <property type="match status" value="1"/>
</dbReference>
<comment type="caution">
    <text evidence="5">The sequence shown here is derived from an EMBL/GenBank/DDBJ whole genome shotgun (WGS) entry which is preliminary data.</text>
</comment>
<evidence type="ECO:0000259" key="4">
    <source>
        <dbReference type="PROSITE" id="PS51186"/>
    </source>
</evidence>